<keyword evidence="3" id="KW-1185">Reference proteome</keyword>
<feature type="compositionally biased region" description="Low complexity" evidence="1">
    <location>
        <begin position="596"/>
        <end position="612"/>
    </location>
</feature>
<dbReference type="AlphaFoldDB" id="A0A1D2MW09"/>
<proteinExistence type="predicted"/>
<evidence type="ECO:0000313" key="2">
    <source>
        <dbReference type="EMBL" id="ODM97267.1"/>
    </source>
</evidence>
<feature type="region of interest" description="Disordered" evidence="1">
    <location>
        <begin position="692"/>
        <end position="716"/>
    </location>
</feature>
<dbReference type="EMBL" id="LJIJ01000458">
    <property type="protein sequence ID" value="ODM97267.1"/>
    <property type="molecule type" value="Genomic_DNA"/>
</dbReference>
<comment type="caution">
    <text evidence="2">The sequence shown here is derived from an EMBL/GenBank/DDBJ whole genome shotgun (WGS) entry which is preliminary data.</text>
</comment>
<gene>
    <name evidence="2" type="ORF">Ocin01_09414</name>
</gene>
<accession>A0A1D2MW09</accession>
<feature type="compositionally biased region" description="Basic residues" evidence="1">
    <location>
        <begin position="779"/>
        <end position="800"/>
    </location>
</feature>
<protein>
    <submittedName>
        <fullName evidence="2">Uncharacterized protein</fullName>
    </submittedName>
</protein>
<dbReference type="Proteomes" id="UP000094527">
    <property type="component" value="Unassembled WGS sequence"/>
</dbReference>
<feature type="compositionally biased region" description="Acidic residues" evidence="1">
    <location>
        <begin position="694"/>
        <end position="703"/>
    </location>
</feature>
<feature type="region of interest" description="Disordered" evidence="1">
    <location>
        <begin position="596"/>
        <end position="627"/>
    </location>
</feature>
<name>A0A1D2MW09_ORCCI</name>
<sequence length="1011" mass="113450">MGSIPRDNSGSFSEPENSSELTKPKPLSVLKQKMAKPPEQYSMLSHEELVSRLIKAQEKIEQLETTRPHPVPTFTKSTFQDNLHVDKPEVEETKTGHHHPDKLAESQSRPTFAYLSNTSSSIISSPDGTQMLIQELQERLRDYGIGDQYKNEKEDEFEVAYEYRGDFPNCDEDLSLAENSENCCLGSDDQNQIPRQRKQRFLEFEDGYDSDALEEFPLIPSPVLNTPPYEYIFLTKENEAKVRIFLNPKLNQVFQEELTKLQKSEEHEQFLEDVNINNQQQYQVGMVENSLANHMDINNRNHLINNCSSLNEIKNTISGSNVIHCFDPSDVDLELKKIFMEKPPITHRIIRRKSRRERGSSVPAVDSYYGTGDLNKVGHASYFIPGLTNSERKKIGWRSQYHYGHWKYSALNVPNARSNQIPLHPHPHLDSKSKHTYHHHESDLPQPFLIDSDAVSILESPTSTPLPCKGASDEDTLSFITLSGSAQMSQSCHIIPDKSALKRVLHWILPCVRIKSSVNLGDAGNEELCEDDETSGNPDDNDNDDDEIVGDTDTMLETLVEPSDKLNSPTSHFQISFALGAKSGQLHSQHYRFFSGNQSQHSDQSNNNNENQGSHHHHHHNKHQHHGFLHWKHILTHGSKSEDSMSVVGGDVVESNPGIDVTCDQMEVDIGAMREDISILNEGFSKQTNIEANIGDDSDESTDDQIAGEPKRSQGRKLKSCKAYTKLLTLKDLGYKSEDELSEADFGKNEITSTETDTDANAAVATNNLSQLSSDALAKKFRSKSNTNKVRRASKKRNRSCTKSSKVSKNTKGGKCNERRAQDVSSSDVGASGNDDDDDDGFSSGYPFSNMTISNQNSFTTTHFCDDLESRSPVSTASQDYTETRFLDSKDLVTPRYQELKGHGSANPLPFVYDCDIGLGESIDYDENVIQWMDSNFAQEIEDELGLLNSCIDTVLLKGLLSKGNSKSVGSLGTIKVENEDIPEKVNGQHRIITLNQRSLENHIDIVNENL</sequence>
<evidence type="ECO:0000313" key="3">
    <source>
        <dbReference type="Proteomes" id="UP000094527"/>
    </source>
</evidence>
<feature type="region of interest" description="Disordered" evidence="1">
    <location>
        <begin position="1"/>
        <end position="43"/>
    </location>
</feature>
<feature type="compositionally biased region" description="Polar residues" evidence="1">
    <location>
        <begin position="801"/>
        <end position="811"/>
    </location>
</feature>
<feature type="compositionally biased region" description="Low complexity" evidence="1">
    <location>
        <begin position="823"/>
        <end position="833"/>
    </location>
</feature>
<evidence type="ECO:0000256" key="1">
    <source>
        <dbReference type="SAM" id="MobiDB-lite"/>
    </source>
</evidence>
<feature type="region of interest" description="Disordered" evidence="1">
    <location>
        <begin position="525"/>
        <end position="549"/>
    </location>
</feature>
<organism evidence="2 3">
    <name type="scientific">Orchesella cincta</name>
    <name type="common">Springtail</name>
    <name type="synonym">Podura cincta</name>
    <dbReference type="NCBI Taxonomy" id="48709"/>
    <lineage>
        <taxon>Eukaryota</taxon>
        <taxon>Metazoa</taxon>
        <taxon>Ecdysozoa</taxon>
        <taxon>Arthropoda</taxon>
        <taxon>Hexapoda</taxon>
        <taxon>Collembola</taxon>
        <taxon>Entomobryomorpha</taxon>
        <taxon>Entomobryoidea</taxon>
        <taxon>Orchesellidae</taxon>
        <taxon>Orchesellinae</taxon>
        <taxon>Orchesella</taxon>
    </lineage>
</organism>
<feature type="region of interest" description="Disordered" evidence="1">
    <location>
        <begin position="417"/>
        <end position="442"/>
    </location>
</feature>
<feature type="compositionally biased region" description="Basic residues" evidence="1">
    <location>
        <begin position="614"/>
        <end position="627"/>
    </location>
</feature>
<feature type="region of interest" description="Disordered" evidence="1">
    <location>
        <begin position="776"/>
        <end position="847"/>
    </location>
</feature>
<reference evidence="2 3" key="1">
    <citation type="journal article" date="2016" name="Genome Biol. Evol.">
        <title>Gene Family Evolution Reflects Adaptation to Soil Environmental Stressors in the Genome of the Collembolan Orchesella cincta.</title>
        <authorList>
            <person name="Faddeeva-Vakhrusheva A."/>
            <person name="Derks M.F."/>
            <person name="Anvar S.Y."/>
            <person name="Agamennone V."/>
            <person name="Suring W."/>
            <person name="Smit S."/>
            <person name="van Straalen N.M."/>
            <person name="Roelofs D."/>
        </authorList>
    </citation>
    <scope>NUCLEOTIDE SEQUENCE [LARGE SCALE GENOMIC DNA]</scope>
    <source>
        <tissue evidence="2">Mixed pool</tissue>
    </source>
</reference>
<feature type="compositionally biased region" description="Basic and acidic residues" evidence="1">
    <location>
        <begin position="427"/>
        <end position="442"/>
    </location>
</feature>
<feature type="compositionally biased region" description="Polar residues" evidence="1">
    <location>
        <begin position="1"/>
        <end position="21"/>
    </location>
</feature>